<organism evidence="1 2">
    <name type="scientific">Smittium mucronatum</name>
    <dbReference type="NCBI Taxonomy" id="133383"/>
    <lineage>
        <taxon>Eukaryota</taxon>
        <taxon>Fungi</taxon>
        <taxon>Fungi incertae sedis</taxon>
        <taxon>Zoopagomycota</taxon>
        <taxon>Kickxellomycotina</taxon>
        <taxon>Harpellomycetes</taxon>
        <taxon>Harpellales</taxon>
        <taxon>Legeriomycetaceae</taxon>
        <taxon>Smittium</taxon>
    </lineage>
</organism>
<evidence type="ECO:0000313" key="1">
    <source>
        <dbReference type="EMBL" id="OLY79334.1"/>
    </source>
</evidence>
<evidence type="ECO:0000313" key="2">
    <source>
        <dbReference type="Proteomes" id="UP000187455"/>
    </source>
</evidence>
<dbReference type="EMBL" id="LSSL01004609">
    <property type="protein sequence ID" value="OLY79334.1"/>
    <property type="molecule type" value="Genomic_DNA"/>
</dbReference>
<name>A0A1R0GR26_9FUNG</name>
<reference evidence="1 2" key="1">
    <citation type="journal article" date="2016" name="Mol. Biol. Evol.">
        <title>Genome-Wide Survey of Gut Fungi (Harpellales) Reveals the First Horizontally Transferred Ubiquitin Gene from a Mosquito Host.</title>
        <authorList>
            <person name="Wang Y."/>
            <person name="White M.M."/>
            <person name="Kvist S."/>
            <person name="Moncalvo J.M."/>
        </authorList>
    </citation>
    <scope>NUCLEOTIDE SEQUENCE [LARGE SCALE GENOMIC DNA]</scope>
    <source>
        <strain evidence="1 2">ALG-7-W6</strain>
    </source>
</reference>
<proteinExistence type="predicted"/>
<sequence>MLVNMSKKMIFVTMLAVGLNQNAVYGNFGFQESSSETSSYQLMNGQIHASSDTSSSKNFLFTTQSGENGNNNGIYVDEGEYGYEYRNQSPYPKSKLMQKRPYIFETVSRNLMIDYKNEGYFTEGFEHAGLIEKTIFSTLEDTHGINSIADIAYKGKCSVKNTEKSGNCAQNCKSVMEIVCYIENEYNIKNKDGRQQNTR</sequence>
<comment type="caution">
    <text evidence="1">The sequence shown here is derived from an EMBL/GenBank/DDBJ whole genome shotgun (WGS) entry which is preliminary data.</text>
</comment>
<accession>A0A1R0GR26</accession>
<keyword evidence="2" id="KW-1185">Reference proteome</keyword>
<protein>
    <submittedName>
        <fullName evidence="1">Uncharacterized protein</fullName>
    </submittedName>
</protein>
<gene>
    <name evidence="1" type="ORF">AYI68_g6599</name>
</gene>
<dbReference type="Proteomes" id="UP000187455">
    <property type="component" value="Unassembled WGS sequence"/>
</dbReference>
<dbReference type="AlphaFoldDB" id="A0A1R0GR26"/>